<sequence length="146" mass="16243">MSSTRLQEKAQEWSTVSRPHLNRSCTTIGGGYPGTCDTQSDEIDLMKKVGIIKESWNCWRSPAVVVPKTNGSIRLCISYRKVNEIAVFDTFLMPQVNDMLEKISQVKHRAQKKSGNVDFLSHTEDTPDANGRVTDTTSPVISLSQA</sequence>
<keyword evidence="3" id="KW-1185">Reference proteome</keyword>
<dbReference type="PANTHER" id="PTHR24559:SF454">
    <property type="entry name" value="RIBONUCLEASE H"/>
    <property type="match status" value="1"/>
</dbReference>
<reference evidence="2 3" key="1">
    <citation type="journal article" date="2012" name="Genome Biol.">
        <title>Sequencing three crocodilian genomes to illuminate the evolution of archosaurs and amniotes.</title>
        <authorList>
            <person name="St John J.A."/>
            <person name="Braun E.L."/>
            <person name="Isberg S.R."/>
            <person name="Miles L.G."/>
            <person name="Chong A.Y."/>
            <person name="Gongora J."/>
            <person name="Dalzell P."/>
            <person name="Moran C."/>
            <person name="Bed'hom B."/>
            <person name="Abzhanov A."/>
            <person name="Burgess S.C."/>
            <person name="Cooksey A.M."/>
            <person name="Castoe T.A."/>
            <person name="Crawford N.G."/>
            <person name="Densmore L.D."/>
            <person name="Drew J.C."/>
            <person name="Edwards S.V."/>
            <person name="Faircloth B.C."/>
            <person name="Fujita M.K."/>
            <person name="Greenwold M.J."/>
            <person name="Hoffmann F.G."/>
            <person name="Howard J.M."/>
            <person name="Iguchi T."/>
            <person name="Janes D.E."/>
            <person name="Khan S.Y."/>
            <person name="Kohno S."/>
            <person name="de Koning A.J."/>
            <person name="Lance S.L."/>
            <person name="McCarthy F.M."/>
            <person name="McCormack J.E."/>
            <person name="Merchant M.E."/>
            <person name="Peterson D.G."/>
            <person name="Pollock D.D."/>
            <person name="Pourmand N."/>
            <person name="Raney B.J."/>
            <person name="Roessler K.A."/>
            <person name="Sanford J.R."/>
            <person name="Sawyer R.H."/>
            <person name="Schmidt C.J."/>
            <person name="Triplett E.W."/>
            <person name="Tuberville T.D."/>
            <person name="Venegas-Anaya M."/>
            <person name="Howard J.T."/>
            <person name="Jarvis E.D."/>
            <person name="Guillette L.J.Jr."/>
            <person name="Glenn T.C."/>
            <person name="Green R.E."/>
            <person name="Ray D.A."/>
        </authorList>
    </citation>
    <scope>NUCLEOTIDE SEQUENCE [LARGE SCALE GENOMIC DNA]</scope>
    <source>
        <strain evidence="2">KSC_2009_1</strain>
    </source>
</reference>
<comment type="caution">
    <text evidence="2">The sequence shown here is derived from an EMBL/GenBank/DDBJ whole genome shotgun (WGS) entry which is preliminary data.</text>
</comment>
<name>A0A151NVV2_ALLMI</name>
<protein>
    <submittedName>
        <fullName evidence="2">Uncharacterized protein</fullName>
    </submittedName>
</protein>
<organism evidence="2 3">
    <name type="scientific">Alligator mississippiensis</name>
    <name type="common">American alligator</name>
    <dbReference type="NCBI Taxonomy" id="8496"/>
    <lineage>
        <taxon>Eukaryota</taxon>
        <taxon>Metazoa</taxon>
        <taxon>Chordata</taxon>
        <taxon>Craniata</taxon>
        <taxon>Vertebrata</taxon>
        <taxon>Euteleostomi</taxon>
        <taxon>Archelosauria</taxon>
        <taxon>Archosauria</taxon>
        <taxon>Crocodylia</taxon>
        <taxon>Alligatoridae</taxon>
        <taxon>Alligatorinae</taxon>
        <taxon>Alligator</taxon>
    </lineage>
</organism>
<feature type="compositionally biased region" description="Polar residues" evidence="1">
    <location>
        <begin position="133"/>
        <end position="146"/>
    </location>
</feature>
<feature type="region of interest" description="Disordered" evidence="1">
    <location>
        <begin position="114"/>
        <end position="146"/>
    </location>
</feature>
<dbReference type="SUPFAM" id="SSF56672">
    <property type="entry name" value="DNA/RNA polymerases"/>
    <property type="match status" value="1"/>
</dbReference>
<accession>A0A151NVV2</accession>
<evidence type="ECO:0000256" key="1">
    <source>
        <dbReference type="SAM" id="MobiDB-lite"/>
    </source>
</evidence>
<dbReference type="EMBL" id="AKHW03001786">
    <property type="protein sequence ID" value="KYO40986.1"/>
    <property type="molecule type" value="Genomic_DNA"/>
</dbReference>
<dbReference type="InterPro" id="IPR053134">
    <property type="entry name" value="RNA-dir_DNA_polymerase"/>
</dbReference>
<gene>
    <name evidence="2" type="ORF">Y1Q_0013732</name>
</gene>
<evidence type="ECO:0000313" key="3">
    <source>
        <dbReference type="Proteomes" id="UP000050525"/>
    </source>
</evidence>
<evidence type="ECO:0000313" key="2">
    <source>
        <dbReference type="EMBL" id="KYO40986.1"/>
    </source>
</evidence>
<dbReference type="InterPro" id="IPR043502">
    <property type="entry name" value="DNA/RNA_pol_sf"/>
</dbReference>
<dbReference type="STRING" id="8496.A0A151NVV2"/>
<dbReference type="Proteomes" id="UP000050525">
    <property type="component" value="Unassembled WGS sequence"/>
</dbReference>
<dbReference type="AlphaFoldDB" id="A0A151NVV2"/>
<proteinExistence type="predicted"/>
<dbReference type="PANTHER" id="PTHR24559">
    <property type="entry name" value="TRANSPOSON TY3-I GAG-POL POLYPROTEIN"/>
    <property type="match status" value="1"/>
</dbReference>
<dbReference type="Gene3D" id="3.10.10.10">
    <property type="entry name" value="HIV Type 1 Reverse Transcriptase, subunit A, domain 1"/>
    <property type="match status" value="1"/>
</dbReference>